<dbReference type="InterPro" id="IPR029058">
    <property type="entry name" value="AB_hydrolase_fold"/>
</dbReference>
<dbReference type="SUPFAM" id="SSF53474">
    <property type="entry name" value="alpha/beta-Hydrolases"/>
    <property type="match status" value="1"/>
</dbReference>
<comment type="caution">
    <text evidence="2">The sequence shown here is derived from an EMBL/GenBank/DDBJ whole genome shotgun (WGS) entry which is preliminary data.</text>
</comment>
<sequence>MNNKTAGVINVAADLVKAVSDIRSGHDWQEALKDIRPGDNHPILVFPGFMTGDRSTSVLRQRLTALGYDARPWDQGINLGQTREGDMLQRMADLLKRTYMDSSRKVSLIGWSLGGLMAREVARQHPEQVRQVISLGSPIGGSPKHSPIWKLYEIITRITGRYEDVDELTKQIIQPVKNVHCIAIYSDNDGVIPSSIAKEPCLEQNENIRVTASHLGLPFSSEVLKVLGDRLSQPEEQWIPYTPDSDSPNKK</sequence>
<dbReference type="PANTHER" id="PTHR37946">
    <property type="entry name" value="SLL1969 PROTEIN"/>
    <property type="match status" value="1"/>
</dbReference>
<dbReference type="InterPro" id="IPR000073">
    <property type="entry name" value="AB_hydrolase_1"/>
</dbReference>
<proteinExistence type="predicted"/>
<dbReference type="Pfam" id="PF00561">
    <property type="entry name" value="Abhydrolase_1"/>
    <property type="match status" value="1"/>
</dbReference>
<dbReference type="Gene3D" id="3.40.50.1820">
    <property type="entry name" value="alpha/beta hydrolase"/>
    <property type="match status" value="1"/>
</dbReference>
<feature type="domain" description="AB hydrolase-1" evidence="1">
    <location>
        <begin position="95"/>
        <end position="141"/>
    </location>
</feature>
<gene>
    <name evidence="2" type="ORF">CI610_03000</name>
</gene>
<evidence type="ECO:0000313" key="2">
    <source>
        <dbReference type="EMBL" id="PJE78071.1"/>
    </source>
</evidence>
<dbReference type="PANTHER" id="PTHR37946:SF1">
    <property type="entry name" value="SLL1969 PROTEIN"/>
    <property type="match status" value="1"/>
</dbReference>
<accession>A0A2H9T4E1</accession>
<name>A0A2H9T4E1_9ZZZZ</name>
<reference evidence="2" key="1">
    <citation type="journal article" date="2017" name="Appl. Environ. Microbiol.">
        <title>Molecular characterization of an Endozoicomonas-like organism causing infection in king scallop Pecten maximus L.</title>
        <authorList>
            <person name="Cano I."/>
            <person name="van Aerle R."/>
            <person name="Ross S."/>
            <person name="Verner-Jeffreys D.W."/>
            <person name="Paley R.K."/>
            <person name="Rimmer G."/>
            <person name="Ryder D."/>
            <person name="Hooper P."/>
            <person name="Stone D."/>
            <person name="Feist S.W."/>
        </authorList>
    </citation>
    <scope>NUCLEOTIDE SEQUENCE</scope>
</reference>
<protein>
    <recommendedName>
        <fullName evidence="1">AB hydrolase-1 domain-containing protein</fullName>
    </recommendedName>
</protein>
<organism evidence="2">
    <name type="scientific">invertebrate metagenome</name>
    <dbReference type="NCBI Taxonomy" id="1711999"/>
    <lineage>
        <taxon>unclassified sequences</taxon>
        <taxon>metagenomes</taxon>
        <taxon>organismal metagenomes</taxon>
    </lineage>
</organism>
<dbReference type="AlphaFoldDB" id="A0A2H9T4E1"/>
<evidence type="ECO:0000259" key="1">
    <source>
        <dbReference type="Pfam" id="PF00561"/>
    </source>
</evidence>
<dbReference type="EMBL" id="NSIT01000274">
    <property type="protein sequence ID" value="PJE78071.1"/>
    <property type="molecule type" value="Genomic_DNA"/>
</dbReference>